<keyword evidence="2" id="KW-0863">Zinc-finger</keyword>
<feature type="compositionally biased region" description="Basic and acidic residues" evidence="4">
    <location>
        <begin position="268"/>
        <end position="280"/>
    </location>
</feature>
<dbReference type="PROSITE" id="PS50006">
    <property type="entry name" value="FHA_DOMAIN"/>
    <property type="match status" value="1"/>
</dbReference>
<feature type="region of interest" description="Disordered" evidence="4">
    <location>
        <begin position="265"/>
        <end position="330"/>
    </location>
</feature>
<dbReference type="CDD" id="cd16495">
    <property type="entry name" value="RING_CH-C4HC3_MARCH"/>
    <property type="match status" value="1"/>
</dbReference>
<dbReference type="SUPFAM" id="SSF49879">
    <property type="entry name" value="SMAD/FHA domain"/>
    <property type="match status" value="1"/>
</dbReference>
<evidence type="ECO:0000259" key="6">
    <source>
        <dbReference type="PROSITE" id="PS51292"/>
    </source>
</evidence>
<name>A0A024G3J4_9STRA</name>
<feature type="domain" description="RING-CH-type" evidence="6">
    <location>
        <begin position="374"/>
        <end position="457"/>
    </location>
</feature>
<evidence type="ECO:0000259" key="5">
    <source>
        <dbReference type="PROSITE" id="PS50006"/>
    </source>
</evidence>
<dbReference type="Gene3D" id="3.30.40.10">
    <property type="entry name" value="Zinc/RING finger domain, C3HC4 (zinc finger)"/>
    <property type="match status" value="1"/>
</dbReference>
<dbReference type="AlphaFoldDB" id="A0A024G3J4"/>
<feature type="domain" description="FHA" evidence="5">
    <location>
        <begin position="514"/>
        <end position="563"/>
    </location>
</feature>
<dbReference type="STRING" id="65357.A0A024G3J4"/>
<dbReference type="Pfam" id="PF00498">
    <property type="entry name" value="FHA"/>
    <property type="match status" value="1"/>
</dbReference>
<dbReference type="SMART" id="SM00744">
    <property type="entry name" value="RINGv"/>
    <property type="match status" value="1"/>
</dbReference>
<dbReference type="PROSITE" id="PS51292">
    <property type="entry name" value="ZF_RING_CH"/>
    <property type="match status" value="1"/>
</dbReference>
<comment type="caution">
    <text evidence="7">The sequence shown here is derived from an EMBL/GenBank/DDBJ whole genome shotgun (WGS) entry which is preliminary data.</text>
</comment>
<sequence>MKLGHSNGLGIFKSVKRVEINAETTTPGELLTTTDANGARVNATRTRRTLPKVDFLVEENGAIVRGPQRNYELSRSLYLIPPYSSSFDEELIENEGHEDFAHAANTVYPDVSDDSDIHTLAMLNGHKAHKTIADLSLSPYVHESQQMNGNKTLVQECILDDTRASSLDVCYDDAVGKFVCGASIERFSGHTGVCKVLGSKRYTPVQHRLRLGDLIRIGSVGLVVTELNRSEEDENTESLTPHDLEILKARFLSVPLQQTFNTGLSMEQAKEESDSGRSSEECDFNEGDCEGQKQENERERMEGRNSEENDECNELKLQPGNGETSDEGDYEDAVRVESIEIDDDPSSFVQVCDRDACSLIHPNSRRTSTHAPHDVSRLKRFCYICYDEDADVQNNPLVAPCACRGDTKYLHLKCLKRWNHNLNEEGHDPNPQRRMCVVTNLDGLHLCTICKTPYALSARLEDGRVISLLPDKLKPPFVTFAVVTPHEARSRVNVLTNTRFQLSFAGLPSNQQELTIGRSTSNHMMVRYRTVSQLHAKVSFKENEFYLNDASSSNGTMLFLSRPMELEWNEPTHVKIGRTILTMRAKKKLKWTDANFGGSVCSQSAAVSPCPVLDACSSNNENPSSPESHQQFRSSLLIDDEESFLLSQTPMEDIILKSSSEVPFREAREQHTEVRELDRQSLDDAVDTFNENLREAQSGYLEGVDRVFDSVPYASEEIDRYFPRPLEDREYAFSSLPSPPASWNEADSSYIHQASGFSYTLNTIPQATESDEQNAAFDRERNHCTTSIHTQDFVDTELADSISRLSTNAESSHRDYMAWSYSATHPRASLSSVGTPSAFAQRSRNLSSRRSFSH</sequence>
<dbReference type="Gene3D" id="2.60.200.20">
    <property type="match status" value="1"/>
</dbReference>
<dbReference type="InterPro" id="IPR013083">
    <property type="entry name" value="Znf_RING/FYVE/PHD"/>
</dbReference>
<evidence type="ECO:0000313" key="8">
    <source>
        <dbReference type="Proteomes" id="UP000053237"/>
    </source>
</evidence>
<evidence type="ECO:0000256" key="2">
    <source>
        <dbReference type="ARBA" id="ARBA00022771"/>
    </source>
</evidence>
<accession>A0A024G3J4</accession>
<feature type="region of interest" description="Disordered" evidence="4">
    <location>
        <begin position="827"/>
        <end position="854"/>
    </location>
</feature>
<dbReference type="EMBL" id="CAIX01000015">
    <property type="protein sequence ID" value="CCI41142.1"/>
    <property type="molecule type" value="Genomic_DNA"/>
</dbReference>
<evidence type="ECO:0000256" key="4">
    <source>
        <dbReference type="SAM" id="MobiDB-lite"/>
    </source>
</evidence>
<feature type="compositionally biased region" description="Basic and acidic residues" evidence="4">
    <location>
        <begin position="290"/>
        <end position="307"/>
    </location>
</feature>
<reference evidence="7 8" key="1">
    <citation type="submission" date="2012-05" db="EMBL/GenBank/DDBJ databases">
        <title>Recombination and specialization in a pathogen metapopulation.</title>
        <authorList>
            <person name="Gardiner A."/>
            <person name="Kemen E."/>
            <person name="Schultz-Larsen T."/>
            <person name="MacLean D."/>
            <person name="Van Oosterhout C."/>
            <person name="Jones J.D.G."/>
        </authorList>
    </citation>
    <scope>NUCLEOTIDE SEQUENCE [LARGE SCALE GENOMIC DNA]</scope>
    <source>
        <strain evidence="7 8">Ac Nc2</strain>
    </source>
</reference>
<dbReference type="PANTHER" id="PTHR46210">
    <property type="entry name" value="FHA DOMAIN-CONTAINING PROTEIN"/>
    <property type="match status" value="1"/>
</dbReference>
<keyword evidence="3" id="KW-0862">Zinc</keyword>
<evidence type="ECO:0000256" key="3">
    <source>
        <dbReference type="ARBA" id="ARBA00022833"/>
    </source>
</evidence>
<evidence type="ECO:0000256" key="1">
    <source>
        <dbReference type="ARBA" id="ARBA00022723"/>
    </source>
</evidence>
<dbReference type="InterPro" id="IPR011016">
    <property type="entry name" value="Znf_RING-CH"/>
</dbReference>
<dbReference type="Proteomes" id="UP000053237">
    <property type="component" value="Unassembled WGS sequence"/>
</dbReference>
<keyword evidence="8" id="KW-1185">Reference proteome</keyword>
<proteinExistence type="predicted"/>
<dbReference type="CDD" id="cd00060">
    <property type="entry name" value="FHA"/>
    <property type="match status" value="1"/>
</dbReference>
<dbReference type="InterPro" id="IPR000253">
    <property type="entry name" value="FHA_dom"/>
</dbReference>
<dbReference type="SUPFAM" id="SSF57850">
    <property type="entry name" value="RING/U-box"/>
    <property type="match status" value="1"/>
</dbReference>
<feature type="compositionally biased region" description="Low complexity" evidence="4">
    <location>
        <begin position="842"/>
        <end position="854"/>
    </location>
</feature>
<dbReference type="InterPro" id="IPR008984">
    <property type="entry name" value="SMAD_FHA_dom_sf"/>
</dbReference>
<dbReference type="OrthoDB" id="264354at2759"/>
<dbReference type="InParanoid" id="A0A024G3J4"/>
<dbReference type="GO" id="GO:0008270">
    <property type="term" value="F:zinc ion binding"/>
    <property type="evidence" value="ECO:0007669"/>
    <property type="project" value="UniProtKB-KW"/>
</dbReference>
<evidence type="ECO:0000313" key="7">
    <source>
        <dbReference type="EMBL" id="CCI41142.1"/>
    </source>
</evidence>
<gene>
    <name evidence="7" type="ORF">BN9_019260</name>
</gene>
<keyword evidence="1" id="KW-0479">Metal-binding</keyword>
<protein>
    <recommendedName>
        <fullName evidence="9">FHA domain-containing protein</fullName>
    </recommendedName>
</protein>
<feature type="compositionally biased region" description="Polar residues" evidence="4">
    <location>
        <begin position="829"/>
        <end position="840"/>
    </location>
</feature>
<evidence type="ECO:0008006" key="9">
    <source>
        <dbReference type="Google" id="ProtNLM"/>
    </source>
</evidence>
<organism evidence="7 8">
    <name type="scientific">Albugo candida</name>
    <dbReference type="NCBI Taxonomy" id="65357"/>
    <lineage>
        <taxon>Eukaryota</taxon>
        <taxon>Sar</taxon>
        <taxon>Stramenopiles</taxon>
        <taxon>Oomycota</taxon>
        <taxon>Peronosporomycetes</taxon>
        <taxon>Albuginales</taxon>
        <taxon>Albuginaceae</taxon>
        <taxon>Albugo</taxon>
    </lineage>
</organism>
<dbReference type="PANTHER" id="PTHR46210:SF1">
    <property type="entry name" value="FHA DOMAIN-CONTAINING PROTEIN"/>
    <property type="match status" value="1"/>
</dbReference>
<dbReference type="Pfam" id="PF12906">
    <property type="entry name" value="RINGv"/>
    <property type="match status" value="1"/>
</dbReference>